<dbReference type="InterPro" id="IPR003644">
    <property type="entry name" value="Calx_beta"/>
</dbReference>
<sequence length="558" mass="58883">MFLLQLLLNGFIPRFFITLFVLMLMSCGGGGSSSVNTAPVDNKGGISLPQGLKTALPNNGTLNAYIIVDGGERQLMTIEGDNAVISLTGVTEAQHDYIIEFEFVLDTNVQDPLLLARAEKRLLVGPGVNPLVVDDTDYITDFDLDNDSVSNLSELDSQTSPFAGFRTSLSGNTTEGGGTATYTLALTRQPTANVVISLNSSNANEGTLNRNVLTFTVDNWDQDQSITLTGIDDQIADGNAIFEVVLNSVISDDINYNGEVFASVAVTNNDDETVGYNVSPISGDTDENGGTATFTVRLNKQPTAGSNVRFNVTSSDISEGTVNVTRLIFTDTNWDIPQTVTVTGQDDNVADDFHRYRIILAAAVSGDLAYNGLKPDDVFVTNLNNDDRPTVTFDVSPASIAEGGSSVITVSMNIASSQTVTVTLGYSGTATDTADYTVDTTAIVILAGSLSATRTLTAIQDNQVEPSETIDIIVSAVNQSAQLPPIALARQITIQGNDLTIGGEIFGLVTNDVVVLQNNGGDDLALNANGGFTFTTSLASGSTYSVTLLTPPANKNCV</sequence>
<gene>
    <name evidence="5" type="ORF">MNBD_GAMMA07-422</name>
</gene>
<keyword evidence="2" id="KW-0677">Repeat</keyword>
<feature type="non-terminal residue" evidence="5">
    <location>
        <position position="558"/>
    </location>
</feature>
<dbReference type="Pfam" id="PF03160">
    <property type="entry name" value="Calx-beta"/>
    <property type="match status" value="3"/>
</dbReference>
<feature type="domain" description="Calx-beta" evidence="4">
    <location>
        <begin position="209"/>
        <end position="249"/>
    </location>
</feature>
<dbReference type="GO" id="GO:0016020">
    <property type="term" value="C:membrane"/>
    <property type="evidence" value="ECO:0007669"/>
    <property type="project" value="InterPro"/>
</dbReference>
<name>A0A3B0WYK5_9ZZZZ</name>
<accession>A0A3B0WYK5</accession>
<feature type="domain" description="Calx-beta" evidence="4">
    <location>
        <begin position="270"/>
        <end position="381"/>
    </location>
</feature>
<evidence type="ECO:0000259" key="4">
    <source>
        <dbReference type="Pfam" id="PF03160"/>
    </source>
</evidence>
<dbReference type="AlphaFoldDB" id="A0A3B0WYK5"/>
<reference evidence="5" key="1">
    <citation type="submission" date="2018-06" db="EMBL/GenBank/DDBJ databases">
        <authorList>
            <person name="Zhirakovskaya E."/>
        </authorList>
    </citation>
    <scope>NUCLEOTIDE SEQUENCE</scope>
</reference>
<dbReference type="Gene3D" id="2.60.40.2030">
    <property type="match status" value="1"/>
</dbReference>
<dbReference type="EMBL" id="UOFF01000410">
    <property type="protein sequence ID" value="VAW57520.1"/>
    <property type="molecule type" value="Genomic_DNA"/>
</dbReference>
<proteinExistence type="predicted"/>
<dbReference type="SUPFAM" id="SSF141072">
    <property type="entry name" value="CalX-like"/>
    <property type="match status" value="1"/>
</dbReference>
<dbReference type="InterPro" id="IPR038081">
    <property type="entry name" value="CalX-like_sf"/>
</dbReference>
<organism evidence="5">
    <name type="scientific">hydrothermal vent metagenome</name>
    <dbReference type="NCBI Taxonomy" id="652676"/>
    <lineage>
        <taxon>unclassified sequences</taxon>
        <taxon>metagenomes</taxon>
        <taxon>ecological metagenomes</taxon>
    </lineage>
</organism>
<evidence type="ECO:0000256" key="3">
    <source>
        <dbReference type="ARBA" id="ARBA00022837"/>
    </source>
</evidence>
<evidence type="ECO:0000256" key="2">
    <source>
        <dbReference type="ARBA" id="ARBA00022737"/>
    </source>
</evidence>
<protein>
    <recommendedName>
        <fullName evidence="4">Calx-beta domain-containing protein</fullName>
    </recommendedName>
</protein>
<keyword evidence="3" id="KW-0106">Calcium</keyword>
<keyword evidence="1" id="KW-0732">Signal</keyword>
<feature type="domain" description="Calx-beta" evidence="4">
    <location>
        <begin position="385"/>
        <end position="482"/>
    </location>
</feature>
<evidence type="ECO:0000256" key="1">
    <source>
        <dbReference type="ARBA" id="ARBA00022729"/>
    </source>
</evidence>
<dbReference type="GO" id="GO:0007154">
    <property type="term" value="P:cell communication"/>
    <property type="evidence" value="ECO:0007669"/>
    <property type="project" value="InterPro"/>
</dbReference>
<evidence type="ECO:0000313" key="5">
    <source>
        <dbReference type="EMBL" id="VAW57520.1"/>
    </source>
</evidence>